<sequence length="256" mass="26919">MAAMTVELTAVPGLPMIRPGDDLVGLTLGRLAAEGQSLRDGDVVVVAQKIVSKAEGRLVRLSTVEPSDRALALARDTEKDPRLVELILSESRRVVRSRPGVLIVEHRLGFVGANAGIDQSNVDGGEGGETALLLPENPDASAERLRAAFLDRTGRSVGVVINDSFGRPWRIGTVGIALGSAGLPAVIDRRGDADLFGRTLRVTVIAHADEIAAAASLVMGQADEARPVVIVRGLEARGPSVPASALVRPPELDLFR</sequence>
<keyword evidence="2" id="KW-0479">Metal-binding</keyword>
<evidence type="ECO:0000256" key="7">
    <source>
        <dbReference type="ARBA" id="ARBA00023211"/>
    </source>
</evidence>
<feature type="domain" description="Coenzyme F420:L-glutamate ligase-like" evidence="8">
    <location>
        <begin position="14"/>
        <end position="233"/>
    </location>
</feature>
<proteinExistence type="predicted"/>
<dbReference type="AlphaFoldDB" id="A0A4D8Q1J9"/>
<dbReference type="PANTHER" id="PTHR47917">
    <property type="match status" value="1"/>
</dbReference>
<evidence type="ECO:0000256" key="4">
    <source>
        <dbReference type="ARBA" id="ARBA00022842"/>
    </source>
</evidence>
<dbReference type="Proteomes" id="UP000298596">
    <property type="component" value="Plasmid p1"/>
</dbReference>
<dbReference type="GO" id="GO:0052618">
    <property type="term" value="F:coenzyme F420-0:L-glutamate ligase activity"/>
    <property type="evidence" value="ECO:0007669"/>
    <property type="project" value="UniProtKB-EC"/>
</dbReference>
<evidence type="ECO:0000256" key="5">
    <source>
        <dbReference type="ARBA" id="ARBA00022958"/>
    </source>
</evidence>
<dbReference type="InterPro" id="IPR002847">
    <property type="entry name" value="F420-0_gamma-glut_ligase-dom"/>
</dbReference>
<dbReference type="EC" id="6.3.2.31" evidence="9"/>
<dbReference type="InterPro" id="IPR008225">
    <property type="entry name" value="F420-0_g-glutamyl_ligase"/>
</dbReference>
<accession>A0A4D8Q1J9</accession>
<keyword evidence="5" id="KW-0630">Potassium</keyword>
<dbReference type="Gene3D" id="3.30.1330.100">
    <property type="entry name" value="CofE-like"/>
    <property type="match status" value="1"/>
</dbReference>
<dbReference type="Gene3D" id="3.90.1660.10">
    <property type="entry name" value="CofE-like domain"/>
    <property type="match status" value="1"/>
</dbReference>
<protein>
    <submittedName>
        <fullName evidence="9">Coenzyme F420-0:L-glutamate ligase</fullName>
        <ecNumber evidence="9">6.3.2.31</ecNumber>
    </submittedName>
</protein>
<keyword evidence="4" id="KW-0460">Magnesium</keyword>
<organism evidence="9 10">
    <name type="scientific">Azospirillum brasilense</name>
    <dbReference type="NCBI Taxonomy" id="192"/>
    <lineage>
        <taxon>Bacteria</taxon>
        <taxon>Pseudomonadati</taxon>
        <taxon>Pseudomonadota</taxon>
        <taxon>Alphaproteobacteria</taxon>
        <taxon>Rhodospirillales</taxon>
        <taxon>Azospirillaceae</taxon>
        <taxon>Azospirillum</taxon>
    </lineage>
</organism>
<dbReference type="GO" id="GO:0046872">
    <property type="term" value="F:metal ion binding"/>
    <property type="evidence" value="ECO:0007669"/>
    <property type="project" value="UniProtKB-KW"/>
</dbReference>
<dbReference type="Pfam" id="PF01996">
    <property type="entry name" value="F420_ligase"/>
    <property type="match status" value="1"/>
</dbReference>
<keyword evidence="7" id="KW-0464">Manganese</keyword>
<evidence type="ECO:0000256" key="3">
    <source>
        <dbReference type="ARBA" id="ARBA00022741"/>
    </source>
</evidence>
<evidence type="ECO:0000256" key="6">
    <source>
        <dbReference type="ARBA" id="ARBA00023134"/>
    </source>
</evidence>
<keyword evidence="6" id="KW-0342">GTP-binding</keyword>
<evidence type="ECO:0000313" key="10">
    <source>
        <dbReference type="Proteomes" id="UP000298596"/>
    </source>
</evidence>
<reference evidence="9 10" key="1">
    <citation type="submission" date="2018-09" db="EMBL/GenBank/DDBJ databases">
        <title>Whole genome based analysis of evolution and adaptive divergence in Indian and Brazilian strains of Azospirillum brasilense.</title>
        <authorList>
            <person name="Singh C."/>
            <person name="Tripathi A.K."/>
        </authorList>
    </citation>
    <scope>NUCLEOTIDE SEQUENCE [LARGE SCALE GENOMIC DNA]</scope>
    <source>
        <strain evidence="9 10">MTCC4036</strain>
        <plasmid evidence="9 10">p1</plasmid>
    </source>
</reference>
<evidence type="ECO:0000256" key="1">
    <source>
        <dbReference type="ARBA" id="ARBA00022598"/>
    </source>
</evidence>
<dbReference type="NCBIfam" id="TIGR01916">
    <property type="entry name" value="F420_cofE"/>
    <property type="match status" value="1"/>
</dbReference>
<evidence type="ECO:0000313" key="9">
    <source>
        <dbReference type="EMBL" id="QCO03693.1"/>
    </source>
</evidence>
<dbReference type="SUPFAM" id="SSF144010">
    <property type="entry name" value="CofE-like"/>
    <property type="match status" value="1"/>
</dbReference>
<keyword evidence="3" id="KW-0547">Nucleotide-binding</keyword>
<dbReference type="GO" id="GO:0005525">
    <property type="term" value="F:GTP binding"/>
    <property type="evidence" value="ECO:0007669"/>
    <property type="project" value="UniProtKB-KW"/>
</dbReference>
<name>A0A4D8Q1J9_AZOBR</name>
<keyword evidence="1 9" id="KW-0436">Ligase</keyword>
<geneLocation type="plasmid" evidence="9">
    <name>p1</name>
</geneLocation>
<gene>
    <name evidence="9" type="primary">cofE</name>
    <name evidence="9" type="ORF">D3867_16855</name>
</gene>
<dbReference type="PANTHER" id="PTHR47917:SF1">
    <property type="entry name" value="COENZYME F420:L-GLUTAMATE LIGASE"/>
    <property type="match status" value="1"/>
</dbReference>
<evidence type="ECO:0000256" key="2">
    <source>
        <dbReference type="ARBA" id="ARBA00022723"/>
    </source>
</evidence>
<evidence type="ECO:0000259" key="8">
    <source>
        <dbReference type="Pfam" id="PF01996"/>
    </source>
</evidence>
<dbReference type="EMBL" id="CP032331">
    <property type="protein sequence ID" value="QCO03693.1"/>
    <property type="molecule type" value="Genomic_DNA"/>
</dbReference>
<keyword evidence="9" id="KW-0614">Plasmid</keyword>